<sequence length="77" mass="9180">MKFHIQDNIDWEPPSLHYPARGQAPEIFAPLVKNNWQAVACLWKEGLFPSNKLLYATTWQGWVYFFRQVYCSYFYSA</sequence>
<evidence type="ECO:0000313" key="2">
    <source>
        <dbReference type="Proteomes" id="UP000281474"/>
    </source>
</evidence>
<name>A0A3L8PQH9_9GAMM</name>
<reference evidence="1 2" key="1">
    <citation type="submission" date="2018-09" db="EMBL/GenBank/DDBJ databases">
        <title>Phylogeny of the Shewanellaceae, and recommendation for two new genera, Pseudoshewanella and Parashewanella.</title>
        <authorList>
            <person name="Wang G."/>
        </authorList>
    </citation>
    <scope>NUCLEOTIDE SEQUENCE [LARGE SCALE GENOMIC DNA]</scope>
    <source>
        <strain evidence="1 2">C51</strain>
    </source>
</reference>
<gene>
    <name evidence="1" type="ORF">D5018_21415</name>
</gene>
<comment type="caution">
    <text evidence="1">The sequence shown here is derived from an EMBL/GenBank/DDBJ whole genome shotgun (WGS) entry which is preliminary data.</text>
</comment>
<dbReference type="Proteomes" id="UP000281474">
    <property type="component" value="Unassembled WGS sequence"/>
</dbReference>
<evidence type="ECO:0000313" key="1">
    <source>
        <dbReference type="EMBL" id="RLV57656.1"/>
    </source>
</evidence>
<organism evidence="1 2">
    <name type="scientific">Parashewanella curva</name>
    <dbReference type="NCBI Taxonomy" id="2338552"/>
    <lineage>
        <taxon>Bacteria</taxon>
        <taxon>Pseudomonadati</taxon>
        <taxon>Pseudomonadota</taxon>
        <taxon>Gammaproteobacteria</taxon>
        <taxon>Alteromonadales</taxon>
        <taxon>Shewanellaceae</taxon>
        <taxon>Parashewanella</taxon>
    </lineage>
</organism>
<dbReference type="EMBL" id="QZEI01000204">
    <property type="protein sequence ID" value="RLV57656.1"/>
    <property type="molecule type" value="Genomic_DNA"/>
</dbReference>
<keyword evidence="2" id="KW-1185">Reference proteome</keyword>
<dbReference type="AlphaFoldDB" id="A0A3L8PQH9"/>
<protein>
    <submittedName>
        <fullName evidence="1">Uncharacterized protein</fullName>
    </submittedName>
</protein>
<accession>A0A3L8PQH9</accession>
<proteinExistence type="predicted"/>